<reference evidence="2" key="1">
    <citation type="submission" date="2020-08" db="EMBL/GenBank/DDBJ databases">
        <title>Multicomponent nature underlies the extraordinary mechanical properties of spider dragline silk.</title>
        <authorList>
            <person name="Kono N."/>
            <person name="Nakamura H."/>
            <person name="Mori M."/>
            <person name="Yoshida Y."/>
            <person name="Ohtoshi R."/>
            <person name="Malay A.D."/>
            <person name="Moran D.A.P."/>
            <person name="Tomita M."/>
            <person name="Numata K."/>
            <person name="Arakawa K."/>
        </authorList>
    </citation>
    <scope>NUCLEOTIDE SEQUENCE</scope>
</reference>
<evidence type="ECO:0000256" key="1">
    <source>
        <dbReference type="SAM" id="MobiDB-lite"/>
    </source>
</evidence>
<dbReference type="EMBL" id="BMAV01028243">
    <property type="protein sequence ID" value="GFS66465.1"/>
    <property type="molecule type" value="Genomic_DNA"/>
</dbReference>
<protein>
    <submittedName>
        <fullName evidence="2">Uncharacterized protein</fullName>
    </submittedName>
</protein>
<dbReference type="Proteomes" id="UP000886998">
    <property type="component" value="Unassembled WGS sequence"/>
</dbReference>
<keyword evidence="3" id="KW-1185">Reference proteome</keyword>
<proteinExistence type="predicted"/>
<comment type="caution">
    <text evidence="2">The sequence shown here is derived from an EMBL/GenBank/DDBJ whole genome shotgun (WGS) entry which is preliminary data.</text>
</comment>
<evidence type="ECO:0000313" key="2">
    <source>
        <dbReference type="EMBL" id="GFS66465.1"/>
    </source>
</evidence>
<name>A0A8X6IZD9_9ARAC</name>
<sequence length="388" mass="44881">MTGDCVALRKLSPLGLGPQPLKKQEPHKTALEMMRDELELNRSRLALTRKVMKSIKEEINECSVILRREMGTEVDIPALVRCGGGMGFQNRALQIMNLRIKLTALKSQFLDPVHKPYYRGPFDPRKRFDLKLLPQKQENLYCQMLEEEKKILIKQGKPVETLKNQLKELSLMYRASCYRNKSLKKRINSSNVKLQMLKVQTQDNGKMIEYMISHQNLMKLMLNPDTLELDPSVPRAYEKFQIVEKKVEEASDFAKYKTLYQKSEKENHMVRDKVTSLANILDANVGDLVKAETTNTENRCNLAFLKNPPVQEKATAKSKDKKKKPPKAPEKDVKSNEFDLLVEENRHLRDFLLSPVLSNSEDLKLFLTSLRNAKEEFIRAFEEMKKGI</sequence>
<feature type="compositionally biased region" description="Basic and acidic residues" evidence="1">
    <location>
        <begin position="327"/>
        <end position="336"/>
    </location>
</feature>
<dbReference type="AlphaFoldDB" id="A0A8X6IZD9"/>
<dbReference type="OrthoDB" id="6430972at2759"/>
<organism evidence="2 3">
    <name type="scientific">Trichonephila inaurata madagascariensis</name>
    <dbReference type="NCBI Taxonomy" id="2747483"/>
    <lineage>
        <taxon>Eukaryota</taxon>
        <taxon>Metazoa</taxon>
        <taxon>Ecdysozoa</taxon>
        <taxon>Arthropoda</taxon>
        <taxon>Chelicerata</taxon>
        <taxon>Arachnida</taxon>
        <taxon>Araneae</taxon>
        <taxon>Araneomorphae</taxon>
        <taxon>Entelegynae</taxon>
        <taxon>Araneoidea</taxon>
        <taxon>Nephilidae</taxon>
        <taxon>Trichonephila</taxon>
        <taxon>Trichonephila inaurata</taxon>
    </lineage>
</organism>
<gene>
    <name evidence="2" type="primary">AVEN_4318_1</name>
    <name evidence="2" type="ORF">TNIN_255901</name>
</gene>
<accession>A0A8X6IZD9</accession>
<evidence type="ECO:0000313" key="3">
    <source>
        <dbReference type="Proteomes" id="UP000886998"/>
    </source>
</evidence>
<feature type="region of interest" description="Disordered" evidence="1">
    <location>
        <begin position="311"/>
        <end position="336"/>
    </location>
</feature>